<dbReference type="AlphaFoldDB" id="B6BHV8"/>
<evidence type="ECO:0000256" key="3">
    <source>
        <dbReference type="ARBA" id="ARBA00022553"/>
    </source>
</evidence>
<dbReference type="InterPro" id="IPR004358">
    <property type="entry name" value="Sig_transdc_His_kin-like_C"/>
</dbReference>
<dbReference type="PATRIC" id="fig|929558.5.peg.1576"/>
<dbReference type="OrthoDB" id="5342753at2"/>
<dbReference type="RefSeq" id="WP_008336388.1">
    <property type="nucleotide sequence ID" value="NZ_AFRZ01000001.1"/>
</dbReference>
<organism evidence="6 7">
    <name type="scientific">Sulfurimonas gotlandica (strain DSM 19862 / JCM 16533 / GD1)</name>
    <dbReference type="NCBI Taxonomy" id="929558"/>
    <lineage>
        <taxon>Bacteria</taxon>
        <taxon>Pseudomonadati</taxon>
        <taxon>Campylobacterota</taxon>
        <taxon>Epsilonproteobacteria</taxon>
        <taxon>Campylobacterales</taxon>
        <taxon>Sulfurimonadaceae</taxon>
        <taxon>Sulfurimonas</taxon>
    </lineage>
</organism>
<proteinExistence type="predicted"/>
<keyword evidence="3" id="KW-0597">Phosphoprotein</keyword>
<evidence type="ECO:0000256" key="4">
    <source>
        <dbReference type="SAM" id="Phobius"/>
    </source>
</evidence>
<dbReference type="SMART" id="SM00388">
    <property type="entry name" value="HisKA"/>
    <property type="match status" value="1"/>
</dbReference>
<dbReference type="InterPro" id="IPR036890">
    <property type="entry name" value="HATPase_C_sf"/>
</dbReference>
<keyword evidence="4" id="KW-0812">Transmembrane</keyword>
<accession>B6BHV8</accession>
<dbReference type="InterPro" id="IPR003594">
    <property type="entry name" value="HATPase_dom"/>
</dbReference>
<dbReference type="eggNOG" id="COG0642">
    <property type="taxonomic scope" value="Bacteria"/>
</dbReference>
<feature type="transmembrane region" description="Helical" evidence="4">
    <location>
        <begin position="12"/>
        <end position="32"/>
    </location>
</feature>
<keyword evidence="6" id="KW-0418">Kinase</keyword>
<feature type="domain" description="Histidine kinase" evidence="5">
    <location>
        <begin position="154"/>
        <end position="349"/>
    </location>
</feature>
<keyword evidence="4" id="KW-0472">Membrane</keyword>
<dbReference type="InterPro" id="IPR003661">
    <property type="entry name" value="HisK_dim/P_dom"/>
</dbReference>
<evidence type="ECO:0000256" key="2">
    <source>
        <dbReference type="ARBA" id="ARBA00012438"/>
    </source>
</evidence>
<dbReference type="Gene3D" id="1.10.287.130">
    <property type="match status" value="1"/>
</dbReference>
<keyword evidence="4" id="KW-1133">Transmembrane helix</keyword>
<evidence type="ECO:0000313" key="7">
    <source>
        <dbReference type="Proteomes" id="UP000006431"/>
    </source>
</evidence>
<feature type="transmembrane region" description="Helical" evidence="4">
    <location>
        <begin position="116"/>
        <end position="139"/>
    </location>
</feature>
<dbReference type="InterPro" id="IPR036097">
    <property type="entry name" value="HisK_dim/P_sf"/>
</dbReference>
<evidence type="ECO:0000256" key="1">
    <source>
        <dbReference type="ARBA" id="ARBA00000085"/>
    </source>
</evidence>
<keyword evidence="6" id="KW-0808">Transferase</keyword>
<sequence length="351" mass="40572">MNKVERESFLKSFLLFFISLGLLIATLFYINFTKEVQTLDERLLSEMRVCSFDLKCEQFHIDFVEHKDEKLYSLYKDERGLTSYYPIPGSTKNIMLLQLDSQKYSAEVYELKKSDIGYFIAVLGVVLILSILFSFYALYPLRNALLLTQEFIKDILHDFNTPLSTLRLNSSMLKREIGKNEKVDRIEQSVENILSLQKHLRSYLKNHDMQKEEFELGTILREQISLVEKNYTDIDFSADAKGIKLLTNKEAFTRIISNIITNAAKYNKKNGFVKVVYEKSSMILNIIDSGKGIQNPKKIFDRFYKEQDRGIGIGLHIVKKLCDELGIKVGVESKLESGTTFSLDLSKLTLR</sequence>
<dbReference type="Proteomes" id="UP000006431">
    <property type="component" value="Unassembled WGS sequence"/>
</dbReference>
<dbReference type="Pfam" id="PF00512">
    <property type="entry name" value="HisKA"/>
    <property type="match status" value="1"/>
</dbReference>
<reference evidence="6 7" key="1">
    <citation type="journal article" date="2012" name="Proc. Natl. Acad. Sci. U.S.A.">
        <title>Genome and physiology of a model Epsilonproteobacterium responsible for sulfide detoxification in marine oxygen depletion zones.</title>
        <authorList>
            <person name="Grote J."/>
            <person name="Schott T."/>
            <person name="Bruckner C.G."/>
            <person name="Glockner F.O."/>
            <person name="Jost G."/>
            <person name="Teeling H."/>
            <person name="Labrenz M."/>
            <person name="Jurgens K."/>
        </authorList>
    </citation>
    <scope>NUCLEOTIDE SEQUENCE [LARGE SCALE GENOMIC DNA]</scope>
    <source>
        <strain evidence="6 7">GD1</strain>
    </source>
</reference>
<dbReference type="GO" id="GO:0000155">
    <property type="term" value="F:phosphorelay sensor kinase activity"/>
    <property type="evidence" value="ECO:0007669"/>
    <property type="project" value="InterPro"/>
</dbReference>
<dbReference type="PROSITE" id="PS50109">
    <property type="entry name" value="HIS_KIN"/>
    <property type="match status" value="1"/>
</dbReference>
<dbReference type="Gene3D" id="3.30.565.10">
    <property type="entry name" value="Histidine kinase-like ATPase, C-terminal domain"/>
    <property type="match status" value="1"/>
</dbReference>
<dbReference type="SUPFAM" id="SSF55874">
    <property type="entry name" value="ATPase domain of HSP90 chaperone/DNA topoisomerase II/histidine kinase"/>
    <property type="match status" value="1"/>
</dbReference>
<protein>
    <recommendedName>
        <fullName evidence="2">histidine kinase</fullName>
        <ecNumber evidence="2">2.7.13.3</ecNumber>
    </recommendedName>
</protein>
<keyword evidence="7" id="KW-1185">Reference proteome</keyword>
<dbReference type="CDD" id="cd00082">
    <property type="entry name" value="HisKA"/>
    <property type="match status" value="1"/>
</dbReference>
<dbReference type="PANTHER" id="PTHR43547">
    <property type="entry name" value="TWO-COMPONENT HISTIDINE KINASE"/>
    <property type="match status" value="1"/>
</dbReference>
<gene>
    <name evidence="6" type="ORF">SMGD1_1585</name>
</gene>
<comment type="catalytic activity">
    <reaction evidence="1">
        <text>ATP + protein L-histidine = ADP + protein N-phospho-L-histidine.</text>
        <dbReference type="EC" id="2.7.13.3"/>
    </reaction>
</comment>
<dbReference type="STRING" id="929558.SMGD1_1585"/>
<dbReference type="PRINTS" id="PR00344">
    <property type="entry name" value="BCTRLSENSOR"/>
</dbReference>
<comment type="caution">
    <text evidence="6">The sequence shown here is derived from an EMBL/GenBank/DDBJ whole genome shotgun (WGS) entry which is preliminary data.</text>
</comment>
<dbReference type="InterPro" id="IPR005467">
    <property type="entry name" value="His_kinase_dom"/>
</dbReference>
<name>B6BHV8_SULGG</name>
<evidence type="ECO:0000259" key="5">
    <source>
        <dbReference type="PROSITE" id="PS50109"/>
    </source>
</evidence>
<accession>H1FUF7</accession>
<dbReference type="Pfam" id="PF02518">
    <property type="entry name" value="HATPase_c"/>
    <property type="match status" value="1"/>
</dbReference>
<dbReference type="EMBL" id="AFRZ01000001">
    <property type="protein sequence ID" value="EHP30109.1"/>
    <property type="molecule type" value="Genomic_DNA"/>
</dbReference>
<dbReference type="SMART" id="SM00387">
    <property type="entry name" value="HATPase_c"/>
    <property type="match status" value="1"/>
</dbReference>
<evidence type="ECO:0000313" key="6">
    <source>
        <dbReference type="EMBL" id="EHP30109.1"/>
    </source>
</evidence>
<dbReference type="PANTHER" id="PTHR43547:SF2">
    <property type="entry name" value="HYBRID SIGNAL TRANSDUCTION HISTIDINE KINASE C"/>
    <property type="match status" value="1"/>
</dbReference>
<dbReference type="EC" id="2.7.13.3" evidence="2"/>
<dbReference type="SUPFAM" id="SSF47384">
    <property type="entry name" value="Homodimeric domain of signal transducing histidine kinase"/>
    <property type="match status" value="1"/>
</dbReference>
<dbReference type="HOGENOM" id="CLU_000445_89_10_7"/>